<dbReference type="Proteomes" id="UP000245539">
    <property type="component" value="Unassembled WGS sequence"/>
</dbReference>
<comment type="caution">
    <text evidence="1">The sequence shown here is derived from an EMBL/GenBank/DDBJ whole genome shotgun (WGS) entry which is preliminary data.</text>
</comment>
<dbReference type="Pfam" id="PF04365">
    <property type="entry name" value="BrnT_toxin"/>
    <property type="match status" value="1"/>
</dbReference>
<sequence length="93" mass="11143">MLFEWDENKSISNRQKHRISFETAQFVFYDSNRIESYDGRDQLNEDRWTTVGLVDNNTLYVVYTVRGEDDIIRIISARKANAKEERAYRQAQF</sequence>
<dbReference type="RefSeq" id="WP_109839448.1">
    <property type="nucleotide sequence ID" value="NZ_QGKM01000079.1"/>
</dbReference>
<dbReference type="Gene3D" id="3.10.450.530">
    <property type="entry name" value="Ribonuclease toxin, BrnT, of type II toxin-antitoxin system"/>
    <property type="match status" value="1"/>
</dbReference>
<gene>
    <name evidence="1" type="ORF">DKW60_20050</name>
</gene>
<dbReference type="AlphaFoldDB" id="A0A317C376"/>
<protein>
    <recommendedName>
        <fullName evidence="3">BrnT family toxin</fullName>
    </recommendedName>
</protein>
<reference evidence="1 2" key="1">
    <citation type="submission" date="2018-05" db="EMBL/GenBank/DDBJ databases">
        <title>Leucothrix arctica sp. nov., isolated from Arctic seawater.</title>
        <authorList>
            <person name="Choi A."/>
            <person name="Baek K."/>
        </authorList>
    </citation>
    <scope>NUCLEOTIDE SEQUENCE [LARGE SCALE GENOMIC DNA]</scope>
    <source>
        <strain evidence="1 2">JCM 18388</strain>
    </source>
</reference>
<dbReference type="InterPro" id="IPR007460">
    <property type="entry name" value="BrnT_toxin"/>
</dbReference>
<dbReference type="InterPro" id="IPR038573">
    <property type="entry name" value="BrnT_sf"/>
</dbReference>
<evidence type="ECO:0008006" key="3">
    <source>
        <dbReference type="Google" id="ProtNLM"/>
    </source>
</evidence>
<evidence type="ECO:0000313" key="2">
    <source>
        <dbReference type="Proteomes" id="UP000245539"/>
    </source>
</evidence>
<evidence type="ECO:0000313" key="1">
    <source>
        <dbReference type="EMBL" id="PWQ92631.1"/>
    </source>
</evidence>
<proteinExistence type="predicted"/>
<name>A0A317C376_9GAMM</name>
<dbReference type="OrthoDB" id="9802417at2"/>
<keyword evidence="2" id="KW-1185">Reference proteome</keyword>
<accession>A0A317C376</accession>
<dbReference type="EMBL" id="QGKM01000079">
    <property type="protein sequence ID" value="PWQ92631.1"/>
    <property type="molecule type" value="Genomic_DNA"/>
</dbReference>
<organism evidence="1 2">
    <name type="scientific">Leucothrix pacifica</name>
    <dbReference type="NCBI Taxonomy" id="1247513"/>
    <lineage>
        <taxon>Bacteria</taxon>
        <taxon>Pseudomonadati</taxon>
        <taxon>Pseudomonadota</taxon>
        <taxon>Gammaproteobacteria</taxon>
        <taxon>Thiotrichales</taxon>
        <taxon>Thiotrichaceae</taxon>
        <taxon>Leucothrix</taxon>
    </lineage>
</organism>